<evidence type="ECO:0000313" key="1">
    <source>
        <dbReference type="EMBL" id="MFL9842647.1"/>
    </source>
</evidence>
<keyword evidence="2" id="KW-1185">Reference proteome</keyword>
<protein>
    <recommendedName>
        <fullName evidence="3">Type II secretion system (T2SS), protein M subtype b</fullName>
    </recommendedName>
</protein>
<comment type="caution">
    <text evidence="1">The sequence shown here is derived from an EMBL/GenBank/DDBJ whole genome shotgun (WGS) entry which is preliminary data.</text>
</comment>
<accession>A0ABW8YTB1</accession>
<evidence type="ECO:0000313" key="2">
    <source>
        <dbReference type="Proteomes" id="UP001629244"/>
    </source>
</evidence>
<dbReference type="RefSeq" id="WP_408080488.1">
    <property type="nucleotide sequence ID" value="NZ_JBELQC010000003.1"/>
</dbReference>
<reference evidence="1 2" key="1">
    <citation type="submission" date="2024-06" db="EMBL/GenBank/DDBJ databases">
        <authorList>
            <person name="Kaempfer P."/>
            <person name="Viver T."/>
        </authorList>
    </citation>
    <scope>NUCLEOTIDE SEQUENCE [LARGE SCALE GENOMIC DNA]</scope>
    <source>
        <strain evidence="1 2">ST-64</strain>
    </source>
</reference>
<sequence>MRIGTIAAGLAGGALCWLLLVQPMVAAVGDLSVARQARTDLTARLAAPVDAPPPIAAPGAALQAGTRIAATRAMADQVRRAAAGAGVLVEALGATQTGPGLAGVRARLSGPDKAVIALVDQIERDTPLMRFRDWRATAIADGGVRIEGEMVAAWQ</sequence>
<proteinExistence type="predicted"/>
<dbReference type="Proteomes" id="UP001629244">
    <property type="component" value="Unassembled WGS sequence"/>
</dbReference>
<evidence type="ECO:0008006" key="3">
    <source>
        <dbReference type="Google" id="ProtNLM"/>
    </source>
</evidence>
<dbReference type="EMBL" id="JBELQC010000003">
    <property type="protein sequence ID" value="MFL9842647.1"/>
    <property type="molecule type" value="Genomic_DNA"/>
</dbReference>
<name>A0ABW8YTB1_9SPHN</name>
<organism evidence="1 2">
    <name type="scientific">Sphingomonas plantiphila</name>
    <dbReference type="NCBI Taxonomy" id="3163295"/>
    <lineage>
        <taxon>Bacteria</taxon>
        <taxon>Pseudomonadati</taxon>
        <taxon>Pseudomonadota</taxon>
        <taxon>Alphaproteobacteria</taxon>
        <taxon>Sphingomonadales</taxon>
        <taxon>Sphingomonadaceae</taxon>
        <taxon>Sphingomonas</taxon>
    </lineage>
</organism>
<gene>
    <name evidence="1" type="ORF">ABS767_16875</name>
</gene>